<proteinExistence type="predicted"/>
<feature type="compositionally biased region" description="Polar residues" evidence="1">
    <location>
        <begin position="1"/>
        <end position="10"/>
    </location>
</feature>
<evidence type="ECO:0000256" key="1">
    <source>
        <dbReference type="SAM" id="MobiDB-lite"/>
    </source>
</evidence>
<sequence length="246" mass="25833">MTATVTTTVSEGDGATEETSATGDPNLPSNEDLQAYVEATTSDTVGEIEDSLRFTAKGSLAHAYATYLVGNSTAVISSGDAGLMEQATVTPIENGFEACYPSEPNDCNEYTDFEGENGLIVDHKVNGEPLRGNVIVGDGKPQQAGNLGTIELVAARVNSEGNLFVVLNVRSASQPVQVGWGSSSYRNKDGRQVESEGSGVFGPLELGPDSLGTVRVAYANSDLGGTLTFPLFADDFYNEQAVTFQL</sequence>
<gene>
    <name evidence="2" type="ORF">F0U47_18980</name>
</gene>
<evidence type="ECO:0000313" key="3">
    <source>
        <dbReference type="Proteomes" id="UP000324351"/>
    </source>
</evidence>
<name>A0A5B1LX50_9ACTN</name>
<evidence type="ECO:0000313" key="2">
    <source>
        <dbReference type="EMBL" id="KAA1424319.1"/>
    </source>
</evidence>
<dbReference type="Proteomes" id="UP000324351">
    <property type="component" value="Unassembled WGS sequence"/>
</dbReference>
<protein>
    <submittedName>
        <fullName evidence="2">Uncharacterized protein</fullName>
    </submittedName>
</protein>
<dbReference type="RefSeq" id="WP_149752050.1">
    <property type="nucleotide sequence ID" value="NZ_VUJW01000012.1"/>
</dbReference>
<feature type="compositionally biased region" description="Polar residues" evidence="1">
    <location>
        <begin position="17"/>
        <end position="30"/>
    </location>
</feature>
<dbReference type="AlphaFoldDB" id="A0A5B1LX50"/>
<dbReference type="EMBL" id="VUJW01000012">
    <property type="protein sequence ID" value="KAA1424319.1"/>
    <property type="molecule type" value="Genomic_DNA"/>
</dbReference>
<keyword evidence="3" id="KW-1185">Reference proteome</keyword>
<comment type="caution">
    <text evidence="2">The sequence shown here is derived from an EMBL/GenBank/DDBJ whole genome shotgun (WGS) entry which is preliminary data.</text>
</comment>
<feature type="region of interest" description="Disordered" evidence="1">
    <location>
        <begin position="1"/>
        <end position="30"/>
    </location>
</feature>
<organism evidence="2 3">
    <name type="scientific">Nocardioides antri</name>
    <dbReference type="NCBI Taxonomy" id="2607659"/>
    <lineage>
        <taxon>Bacteria</taxon>
        <taxon>Bacillati</taxon>
        <taxon>Actinomycetota</taxon>
        <taxon>Actinomycetes</taxon>
        <taxon>Propionibacteriales</taxon>
        <taxon>Nocardioidaceae</taxon>
        <taxon>Nocardioides</taxon>
    </lineage>
</organism>
<reference evidence="2 3" key="1">
    <citation type="submission" date="2019-09" db="EMBL/GenBank/DDBJ databases">
        <title>Nocardioides panacisoli sp. nov., isolated from the soil of a ginseng field.</title>
        <authorList>
            <person name="Cho C."/>
        </authorList>
    </citation>
    <scope>NUCLEOTIDE SEQUENCE [LARGE SCALE GENOMIC DNA]</scope>
    <source>
        <strain evidence="2 3">BN140041</strain>
    </source>
</reference>
<accession>A0A5B1LX50</accession>
<reference evidence="2 3" key="2">
    <citation type="submission" date="2019-09" db="EMBL/GenBank/DDBJ databases">
        <authorList>
            <person name="Jin C."/>
        </authorList>
    </citation>
    <scope>NUCLEOTIDE SEQUENCE [LARGE SCALE GENOMIC DNA]</scope>
    <source>
        <strain evidence="2 3">BN140041</strain>
    </source>
</reference>